<evidence type="ECO:0000256" key="2">
    <source>
        <dbReference type="ARBA" id="ARBA00022649"/>
    </source>
</evidence>
<dbReference type="EMBL" id="JADKGK010000011">
    <property type="protein sequence ID" value="MBL0003431.1"/>
    <property type="molecule type" value="Genomic_DNA"/>
</dbReference>
<accession>A0A935MGL1</accession>
<dbReference type="GO" id="GO:0046872">
    <property type="term" value="F:metal ion binding"/>
    <property type="evidence" value="ECO:0007669"/>
    <property type="project" value="UniProtKB-KW"/>
</dbReference>
<gene>
    <name evidence="9" type="ORF">IPI13_04110</name>
    <name evidence="10" type="ORF">IPP00_05400</name>
</gene>
<keyword evidence="5" id="KW-0378">Hydrolase</keyword>
<protein>
    <submittedName>
        <fullName evidence="9">PIN domain-containing protein</fullName>
    </submittedName>
</protein>
<keyword evidence="4" id="KW-0479">Metal-binding</keyword>
<comment type="cofactor">
    <cofactor evidence="1">
        <name>Mg(2+)</name>
        <dbReference type="ChEBI" id="CHEBI:18420"/>
    </cofactor>
</comment>
<dbReference type="GO" id="GO:0004518">
    <property type="term" value="F:nuclease activity"/>
    <property type="evidence" value="ECO:0007669"/>
    <property type="project" value="UniProtKB-KW"/>
</dbReference>
<dbReference type="InterPro" id="IPR029060">
    <property type="entry name" value="PIN-like_dom_sf"/>
</dbReference>
<name>A0A935MGL1_9MICO</name>
<dbReference type="AlphaFoldDB" id="A0A935MGL1"/>
<dbReference type="InterPro" id="IPR050556">
    <property type="entry name" value="Type_II_TA_system_RNase"/>
</dbReference>
<reference evidence="9 11" key="1">
    <citation type="submission" date="2020-10" db="EMBL/GenBank/DDBJ databases">
        <title>Connecting structure to function with the recovery of over 1000 high-quality activated sludge metagenome-assembled genomes encoding full-length rRNA genes using long-read sequencing.</title>
        <authorList>
            <person name="Singleton C.M."/>
            <person name="Petriglieri F."/>
            <person name="Kristensen J.M."/>
            <person name="Kirkegaard R.H."/>
            <person name="Michaelsen T.Y."/>
            <person name="Andersen M.H."/>
            <person name="Karst S.M."/>
            <person name="Dueholm M.S."/>
            <person name="Nielsen P.H."/>
            <person name="Albertsen M."/>
        </authorList>
    </citation>
    <scope>NUCLEOTIDE SEQUENCE [LARGE SCALE GENOMIC DNA]</scope>
    <source>
        <strain evidence="9">Ega_18-Q3-R5-49_MAXAC.001</strain>
        <strain evidence="10">Ribe_18-Q3-R11-54_MAXAC.001</strain>
    </source>
</reference>
<dbReference type="EMBL" id="JADJIB010000001">
    <property type="protein sequence ID" value="MBK7272367.1"/>
    <property type="molecule type" value="Genomic_DNA"/>
</dbReference>
<dbReference type="Proteomes" id="UP000726105">
    <property type="component" value="Unassembled WGS sequence"/>
</dbReference>
<evidence type="ECO:0000256" key="7">
    <source>
        <dbReference type="ARBA" id="ARBA00038093"/>
    </source>
</evidence>
<dbReference type="Gene3D" id="3.40.50.1010">
    <property type="entry name" value="5'-nuclease"/>
    <property type="match status" value="1"/>
</dbReference>
<sequence>MTQSRRARTARLAGELAALPITEEVAQMWAQMRVVVGQSGRRINVNDLWIAATAAVHGMPVCTQDDDFDVLAELGLVAVLKI</sequence>
<feature type="domain" description="PIN" evidence="8">
    <location>
        <begin position="5"/>
        <end position="73"/>
    </location>
</feature>
<proteinExistence type="inferred from homology"/>
<dbReference type="Pfam" id="PF01850">
    <property type="entry name" value="PIN"/>
    <property type="match status" value="1"/>
</dbReference>
<keyword evidence="3" id="KW-0540">Nuclease</keyword>
<evidence type="ECO:0000256" key="1">
    <source>
        <dbReference type="ARBA" id="ARBA00001946"/>
    </source>
</evidence>
<keyword evidence="6" id="KW-0460">Magnesium</keyword>
<keyword evidence="2" id="KW-1277">Toxin-antitoxin system</keyword>
<evidence type="ECO:0000256" key="4">
    <source>
        <dbReference type="ARBA" id="ARBA00022723"/>
    </source>
</evidence>
<evidence type="ECO:0000259" key="8">
    <source>
        <dbReference type="Pfam" id="PF01850"/>
    </source>
</evidence>
<dbReference type="InterPro" id="IPR002716">
    <property type="entry name" value="PIN_dom"/>
</dbReference>
<comment type="caution">
    <text evidence="9">The sequence shown here is derived from an EMBL/GenBank/DDBJ whole genome shotgun (WGS) entry which is preliminary data.</text>
</comment>
<organism evidence="9 11">
    <name type="scientific">Candidatus Phosphoribacter hodrii</name>
    <dbReference type="NCBI Taxonomy" id="2953743"/>
    <lineage>
        <taxon>Bacteria</taxon>
        <taxon>Bacillati</taxon>
        <taxon>Actinomycetota</taxon>
        <taxon>Actinomycetes</taxon>
        <taxon>Micrococcales</taxon>
        <taxon>Dermatophilaceae</taxon>
        <taxon>Candidatus Phosphoribacter</taxon>
    </lineage>
</organism>
<evidence type="ECO:0000256" key="3">
    <source>
        <dbReference type="ARBA" id="ARBA00022722"/>
    </source>
</evidence>
<evidence type="ECO:0000313" key="9">
    <source>
        <dbReference type="EMBL" id="MBK7272367.1"/>
    </source>
</evidence>
<comment type="similarity">
    <text evidence="7">Belongs to the PINc/VapC protein family.</text>
</comment>
<evidence type="ECO:0000313" key="10">
    <source>
        <dbReference type="EMBL" id="MBL0003431.1"/>
    </source>
</evidence>
<evidence type="ECO:0000256" key="5">
    <source>
        <dbReference type="ARBA" id="ARBA00022801"/>
    </source>
</evidence>
<evidence type="ECO:0000313" key="11">
    <source>
        <dbReference type="Proteomes" id="UP000726105"/>
    </source>
</evidence>
<dbReference type="PANTHER" id="PTHR33653:SF1">
    <property type="entry name" value="RIBONUCLEASE VAPC2"/>
    <property type="match status" value="1"/>
</dbReference>
<dbReference type="SUPFAM" id="SSF88723">
    <property type="entry name" value="PIN domain-like"/>
    <property type="match status" value="1"/>
</dbReference>
<dbReference type="GO" id="GO:0016787">
    <property type="term" value="F:hydrolase activity"/>
    <property type="evidence" value="ECO:0007669"/>
    <property type="project" value="UniProtKB-KW"/>
</dbReference>
<dbReference type="Proteomes" id="UP000886632">
    <property type="component" value="Unassembled WGS sequence"/>
</dbReference>
<evidence type="ECO:0000256" key="6">
    <source>
        <dbReference type="ARBA" id="ARBA00022842"/>
    </source>
</evidence>
<dbReference type="PANTHER" id="PTHR33653">
    <property type="entry name" value="RIBONUCLEASE VAPC2"/>
    <property type="match status" value="1"/>
</dbReference>